<keyword evidence="2" id="KW-1185">Reference proteome</keyword>
<evidence type="ECO:0008006" key="3">
    <source>
        <dbReference type="Google" id="ProtNLM"/>
    </source>
</evidence>
<dbReference type="EMBL" id="ML977322">
    <property type="protein sequence ID" value="KAF2115868.1"/>
    <property type="molecule type" value="Genomic_DNA"/>
</dbReference>
<accession>A0A6A5ZBU3</accession>
<reference evidence="1" key="1">
    <citation type="journal article" date="2020" name="Stud. Mycol.">
        <title>101 Dothideomycetes genomes: a test case for predicting lifestyles and emergence of pathogens.</title>
        <authorList>
            <person name="Haridas S."/>
            <person name="Albert R."/>
            <person name="Binder M."/>
            <person name="Bloem J."/>
            <person name="Labutti K."/>
            <person name="Salamov A."/>
            <person name="Andreopoulos B."/>
            <person name="Baker S."/>
            <person name="Barry K."/>
            <person name="Bills G."/>
            <person name="Bluhm B."/>
            <person name="Cannon C."/>
            <person name="Castanera R."/>
            <person name="Culley D."/>
            <person name="Daum C."/>
            <person name="Ezra D."/>
            <person name="Gonzalez J."/>
            <person name="Henrissat B."/>
            <person name="Kuo A."/>
            <person name="Liang C."/>
            <person name="Lipzen A."/>
            <person name="Lutzoni F."/>
            <person name="Magnuson J."/>
            <person name="Mondo S."/>
            <person name="Nolan M."/>
            <person name="Ohm R."/>
            <person name="Pangilinan J."/>
            <person name="Park H.-J."/>
            <person name="Ramirez L."/>
            <person name="Alfaro M."/>
            <person name="Sun H."/>
            <person name="Tritt A."/>
            <person name="Yoshinaga Y."/>
            <person name="Zwiers L.-H."/>
            <person name="Turgeon B."/>
            <person name="Goodwin S."/>
            <person name="Spatafora J."/>
            <person name="Crous P."/>
            <person name="Grigoriev I."/>
        </authorList>
    </citation>
    <scope>NUCLEOTIDE SEQUENCE</scope>
    <source>
        <strain evidence="1">CBS 627.86</strain>
    </source>
</reference>
<evidence type="ECO:0000313" key="2">
    <source>
        <dbReference type="Proteomes" id="UP000799770"/>
    </source>
</evidence>
<dbReference type="InterPro" id="IPR002654">
    <property type="entry name" value="Glyco_trans_25"/>
</dbReference>
<gene>
    <name evidence="1" type="ORF">BDV96DRAFT_687040</name>
</gene>
<organism evidence="1 2">
    <name type="scientific">Lophiotrema nucula</name>
    <dbReference type="NCBI Taxonomy" id="690887"/>
    <lineage>
        <taxon>Eukaryota</taxon>
        <taxon>Fungi</taxon>
        <taxon>Dikarya</taxon>
        <taxon>Ascomycota</taxon>
        <taxon>Pezizomycotina</taxon>
        <taxon>Dothideomycetes</taxon>
        <taxon>Pleosporomycetidae</taxon>
        <taxon>Pleosporales</taxon>
        <taxon>Lophiotremataceae</taxon>
        <taxon>Lophiotrema</taxon>
    </lineage>
</organism>
<name>A0A6A5ZBU3_9PLEO</name>
<evidence type="ECO:0000313" key="1">
    <source>
        <dbReference type="EMBL" id="KAF2115868.1"/>
    </source>
</evidence>
<dbReference type="CDD" id="cd06532">
    <property type="entry name" value="Glyco_transf_25"/>
    <property type="match status" value="1"/>
</dbReference>
<sequence>MRAPKPANETLDFQEILYISMPYRTDRQDALALLAAETGLRLTMIPGISTDDMSEKGLPVTNNPTHDPHWPWVGIWRAHANAWRYIIDNDLGSTLILEDDVDWDVYIKDVMGLLNWQMRYNNTIPRHGRRGEKESRVSDCAYGCDYWDTMFVGQCQNSAHPDDLRHMTYHDPYSPAVKDTGFVGELKDHWNLTEEDASVRVLAPTFNPLCLQAYALSNLGARRALYQIGGFHSIHTAVDVEMIEHLESGQLAGYTVTPPPFVKWGVHGRGETDNFYQHFEDQLEEEKDKDLDRSMAGGWSSGLMTSARKALGVLGAPAREWEGVTSR</sequence>
<proteinExistence type="predicted"/>
<dbReference type="AlphaFoldDB" id="A0A6A5ZBU3"/>
<dbReference type="Proteomes" id="UP000799770">
    <property type="component" value="Unassembled WGS sequence"/>
</dbReference>
<protein>
    <recommendedName>
        <fullName evidence="3">Glycosyltransferase family 25 protein</fullName>
    </recommendedName>
</protein>
<dbReference type="OrthoDB" id="47375at2759"/>